<keyword evidence="2" id="KW-1185">Reference proteome</keyword>
<evidence type="ECO:0000313" key="2">
    <source>
        <dbReference type="Proteomes" id="UP000041254"/>
    </source>
</evidence>
<dbReference type="PhylomeDB" id="A0A0G4EQC2"/>
<dbReference type="Proteomes" id="UP000041254">
    <property type="component" value="Unassembled WGS sequence"/>
</dbReference>
<reference evidence="1 2" key="1">
    <citation type="submission" date="2014-11" db="EMBL/GenBank/DDBJ databases">
        <authorList>
            <person name="Zhu J."/>
            <person name="Qi W."/>
            <person name="Song R."/>
        </authorList>
    </citation>
    <scope>NUCLEOTIDE SEQUENCE [LARGE SCALE GENOMIC DNA]</scope>
</reference>
<dbReference type="AlphaFoldDB" id="A0A0G4EQC2"/>
<name>A0A0G4EQC2_VITBC</name>
<dbReference type="EMBL" id="CDMY01000293">
    <property type="protein sequence ID" value="CEL99985.1"/>
    <property type="molecule type" value="Genomic_DNA"/>
</dbReference>
<sequence length="599" mass="66275">MLPVTHLLNLDVYFKRIVELIPSPPSGLPKGLPIYNPLEELPAVPQKIAGSLISTAEKTPMPTIPFLNAVAYGGSTVPPNISFLVEFTDILGHFVAKSAELTTKWLAKFEEFAALPAYVLTPAISFLQRVAQTVTGQMQLFDAERYEAYIDMVAIFAYGNLNKLVAYLTDIDKASDAFIDNIVTHTTEEPANYIMSMTRELLGAFLYRFDQLTRSQYDDTQTVLKEAIERGSVQHTDVDKVIKAILDPTRMSMSMIPTLDAEAIADLRSELTAYFDVILKAHGLFGAAADRQRRRLGGVMKPAALVDDDLVRRTISAFVSMLAEQAKQGPPAVPSLGRGAPARPQGGAAVALERLHEAEAIVKSQQRQRVLTGPPTTPVIDEGAELLTTEDVLTSEEVLTIVQFHLQPSSGKRLLLGETAGPTKLEDLIDKWDGLKKQLAEWVDTFAHNVAIELLGCRAQRYISAHENDPCKVRDFKDWLFVRTLKDAFSLAPELYADGVGKLHDIPETLVFYAAARSQLYNLWYLYGKYEVVATAVTYAIYDKARYLVIEGGELMDIWSCSMSDGGLLDLMNWEHLIKLPGGIKNIADKGANLGLWKK</sequence>
<accession>A0A0G4EQC2</accession>
<evidence type="ECO:0000313" key="1">
    <source>
        <dbReference type="EMBL" id="CEL99985.1"/>
    </source>
</evidence>
<dbReference type="VEuPathDB" id="CryptoDB:Vbra_4105"/>
<dbReference type="InParanoid" id="A0A0G4EQC2"/>
<gene>
    <name evidence="1" type="ORF">Vbra_4105</name>
</gene>
<proteinExistence type="predicted"/>
<protein>
    <submittedName>
        <fullName evidence="1">Uncharacterized protein</fullName>
    </submittedName>
</protein>
<organism evidence="1 2">
    <name type="scientific">Vitrella brassicaformis (strain CCMP3155)</name>
    <dbReference type="NCBI Taxonomy" id="1169540"/>
    <lineage>
        <taxon>Eukaryota</taxon>
        <taxon>Sar</taxon>
        <taxon>Alveolata</taxon>
        <taxon>Colpodellida</taxon>
        <taxon>Vitrellaceae</taxon>
        <taxon>Vitrella</taxon>
    </lineage>
</organism>